<feature type="compositionally biased region" description="Polar residues" evidence="1">
    <location>
        <begin position="477"/>
        <end position="486"/>
    </location>
</feature>
<feature type="compositionally biased region" description="Low complexity" evidence="1">
    <location>
        <begin position="116"/>
        <end position="127"/>
    </location>
</feature>
<evidence type="ECO:0000256" key="1">
    <source>
        <dbReference type="SAM" id="MobiDB-lite"/>
    </source>
</evidence>
<gene>
    <name evidence="3" type="primary">LOC105889297</name>
</gene>
<dbReference type="Proteomes" id="UP000515152">
    <property type="component" value="Chromosome 17"/>
</dbReference>
<evidence type="ECO:0000313" key="3">
    <source>
        <dbReference type="RefSeq" id="XP_012670546.1"/>
    </source>
</evidence>
<evidence type="ECO:0000313" key="2">
    <source>
        <dbReference type="Proteomes" id="UP000515152"/>
    </source>
</evidence>
<dbReference type="RefSeq" id="XP_012670546.1">
    <property type="nucleotide sequence ID" value="XM_012815092.2"/>
</dbReference>
<sequence>MVQLDMHGVVMVFNNMRLSLICLLLLVERWNLLHYGALANPYHHEYGKYEDGSTASTGSGSELHYPGRYTGLDLEFESHQPNLASHQLSSTEGVNSAQFKMSLSNELPERHQNPVSSSTSFYRSSTFQHPSRNPETAQIALVSPREKRIPQDSSQGMNNIFTPERSEYARFRNEAGGFTQNAPGSLYPSNPVKNSVGVPTVYTVPYFSINRNYPDYKQLENNHLAHQSTPLPEPGRQLPVDPITNLRHPSPSLFRLKDNMQSMAYDSSPQDTNTHTFPHTGYYERGSLKIDHRPDDQVGGKWAVQRLVSSNSVPVQSASSWHDGGQRTNNERFGLSQMPPVQHGGSEFEMSYFPQRDNWPTADEGQVRELHPITEDMPSQNSQQEPPVVVNLPLAKNGDASSGSARGETDLHQSFKTRHKAMTDDKQLIQFRLKKRYLVRAFNHYEQGKLYQSHGSNDPTEMDIPSGGKTLRLQVHSDGNPSEWLQ</sequence>
<feature type="region of interest" description="Disordered" evidence="1">
    <location>
        <begin position="108"/>
        <end position="135"/>
    </location>
</feature>
<feature type="region of interest" description="Disordered" evidence="1">
    <location>
        <begin position="450"/>
        <end position="486"/>
    </location>
</feature>
<dbReference type="AlphaFoldDB" id="A0A6P3VFY9"/>
<reference evidence="3" key="1">
    <citation type="submission" date="2025-08" db="UniProtKB">
        <authorList>
            <consortium name="RefSeq"/>
        </authorList>
    </citation>
    <scope>IDENTIFICATION</scope>
</reference>
<organism evidence="2 3">
    <name type="scientific">Clupea harengus</name>
    <name type="common">Atlantic herring</name>
    <dbReference type="NCBI Taxonomy" id="7950"/>
    <lineage>
        <taxon>Eukaryota</taxon>
        <taxon>Metazoa</taxon>
        <taxon>Chordata</taxon>
        <taxon>Craniata</taxon>
        <taxon>Vertebrata</taxon>
        <taxon>Euteleostomi</taxon>
        <taxon>Actinopterygii</taxon>
        <taxon>Neopterygii</taxon>
        <taxon>Teleostei</taxon>
        <taxon>Clupei</taxon>
        <taxon>Clupeiformes</taxon>
        <taxon>Clupeoidei</taxon>
        <taxon>Clupeidae</taxon>
        <taxon>Clupea</taxon>
    </lineage>
</organism>
<keyword evidence="2" id="KW-1185">Reference proteome</keyword>
<proteinExistence type="predicted"/>
<dbReference type="GeneID" id="105889297"/>
<name>A0A6P3VFY9_CLUHA</name>
<protein>
    <submittedName>
        <fullName evidence="3">Uncharacterized protein LOC105889297</fullName>
    </submittedName>
</protein>
<accession>A0A6P3VFY9</accession>
<dbReference type="OrthoDB" id="10436965at2759"/>
<dbReference type="KEGG" id="char:105889297"/>